<dbReference type="InterPro" id="IPR050492">
    <property type="entry name" value="Bact_metal-bind_prot9"/>
</dbReference>
<keyword evidence="4 5" id="KW-0732">Signal</keyword>
<accession>A0ABV8QBD9</accession>
<dbReference type="InterPro" id="IPR006127">
    <property type="entry name" value="ZnuA-like"/>
</dbReference>
<evidence type="ECO:0000256" key="3">
    <source>
        <dbReference type="ARBA" id="ARBA00022723"/>
    </source>
</evidence>
<evidence type="ECO:0000256" key="5">
    <source>
        <dbReference type="SAM" id="SignalP"/>
    </source>
</evidence>
<dbReference type="Proteomes" id="UP001595900">
    <property type="component" value="Unassembled WGS sequence"/>
</dbReference>
<dbReference type="RefSeq" id="WP_390232064.1">
    <property type="nucleotide sequence ID" value="NZ_JBHSCN010000022.1"/>
</dbReference>
<dbReference type="PANTHER" id="PTHR42953">
    <property type="entry name" value="HIGH-AFFINITY ZINC UPTAKE SYSTEM PROTEIN ZNUA-RELATED"/>
    <property type="match status" value="1"/>
</dbReference>
<keyword evidence="2" id="KW-0813">Transport</keyword>
<organism evidence="6 7">
    <name type="scientific">Gryllotalpicola reticulitermitis</name>
    <dbReference type="NCBI Taxonomy" id="1184153"/>
    <lineage>
        <taxon>Bacteria</taxon>
        <taxon>Bacillati</taxon>
        <taxon>Actinomycetota</taxon>
        <taxon>Actinomycetes</taxon>
        <taxon>Micrococcales</taxon>
        <taxon>Microbacteriaceae</taxon>
        <taxon>Gryllotalpicola</taxon>
    </lineage>
</organism>
<feature type="chain" id="PRO_5045691799" evidence="5">
    <location>
        <begin position="22"/>
        <end position="309"/>
    </location>
</feature>
<evidence type="ECO:0000256" key="1">
    <source>
        <dbReference type="ARBA" id="ARBA00004196"/>
    </source>
</evidence>
<comment type="subcellular location">
    <subcellularLocation>
        <location evidence="1">Cell envelope</location>
    </subcellularLocation>
</comment>
<keyword evidence="3" id="KW-0479">Metal-binding</keyword>
<evidence type="ECO:0000313" key="6">
    <source>
        <dbReference type="EMBL" id="MFC4245179.1"/>
    </source>
</evidence>
<name>A0ABV8QBD9_9MICO</name>
<evidence type="ECO:0000313" key="7">
    <source>
        <dbReference type="Proteomes" id="UP001595900"/>
    </source>
</evidence>
<gene>
    <name evidence="6" type="ORF">ACFOYW_17560</name>
</gene>
<dbReference type="EMBL" id="JBHSCN010000022">
    <property type="protein sequence ID" value="MFC4245179.1"/>
    <property type="molecule type" value="Genomic_DNA"/>
</dbReference>
<dbReference type="SUPFAM" id="SSF53807">
    <property type="entry name" value="Helical backbone' metal receptor"/>
    <property type="match status" value="1"/>
</dbReference>
<dbReference type="Gene3D" id="3.40.50.1980">
    <property type="entry name" value="Nitrogenase molybdenum iron protein domain"/>
    <property type="match status" value="2"/>
</dbReference>
<dbReference type="Pfam" id="PF01297">
    <property type="entry name" value="ZnuA"/>
    <property type="match status" value="1"/>
</dbReference>
<keyword evidence="7" id="KW-1185">Reference proteome</keyword>
<evidence type="ECO:0000256" key="4">
    <source>
        <dbReference type="ARBA" id="ARBA00022729"/>
    </source>
</evidence>
<proteinExistence type="predicted"/>
<dbReference type="PANTHER" id="PTHR42953:SF1">
    <property type="entry name" value="METAL-BINDING PROTEIN HI_0362-RELATED"/>
    <property type="match status" value="1"/>
</dbReference>
<comment type="caution">
    <text evidence="6">The sequence shown here is derived from an EMBL/GenBank/DDBJ whole genome shotgun (WGS) entry which is preliminary data.</text>
</comment>
<sequence length="309" mass="32633">MRIKKLVAAGIAAAAVATALAGCSQASSASTSGGSGKIVVVGAENEYSDVAAQIGGKYVSAKAIMSDPNTDPHTFEASASVAKELSTAQLVVQNGVGYDDFMAKLEAASPNKNRTVIVAQKVLGLPDSTENPHLWYDPTTMPAVAKTIAADLGKIQPSHKSYFTSQLAAFDASLKTWTDQLATFKQSHANTPVAVTEPVADYMLQAAGIDIKTPWSLQAAIMNDTDPSPQDSATQDAFFTGKSIKVFLYNQQVTDSITSHFLSLAHSSGIPVVGVYETMPTGYTYQKWMEAELTALQNAITSGQSTEKL</sequence>
<protein>
    <submittedName>
        <fullName evidence="6">Metal ABC transporter solute-binding protein, Zn/Mn family</fullName>
    </submittedName>
</protein>
<dbReference type="PROSITE" id="PS51257">
    <property type="entry name" value="PROKAR_LIPOPROTEIN"/>
    <property type="match status" value="1"/>
</dbReference>
<reference evidence="7" key="1">
    <citation type="journal article" date="2019" name="Int. J. Syst. Evol. Microbiol.">
        <title>The Global Catalogue of Microorganisms (GCM) 10K type strain sequencing project: providing services to taxonomists for standard genome sequencing and annotation.</title>
        <authorList>
            <consortium name="The Broad Institute Genomics Platform"/>
            <consortium name="The Broad Institute Genome Sequencing Center for Infectious Disease"/>
            <person name="Wu L."/>
            <person name="Ma J."/>
        </authorList>
    </citation>
    <scope>NUCLEOTIDE SEQUENCE [LARGE SCALE GENOMIC DNA]</scope>
    <source>
        <strain evidence="7">CGMCC 1.10363</strain>
    </source>
</reference>
<evidence type="ECO:0000256" key="2">
    <source>
        <dbReference type="ARBA" id="ARBA00022448"/>
    </source>
</evidence>
<feature type="signal peptide" evidence="5">
    <location>
        <begin position="1"/>
        <end position="21"/>
    </location>
</feature>